<keyword evidence="5" id="KW-0227">DNA damage</keyword>
<sequence>MPELPEVEIARRNLVRWFKGHRVVESEADDTRVFRGARWKDFNALRGRLLSLERRGKYLLFTFEADRGLLAHLGMTGRFVRRPPGETVLYSRARFHLGSGEVIHFADARLLGRMEPCSASGLSELAPVKALGRDPLVDGLSPTELQEAVGDSRQALKVALMDQGRIAGLGNIHAAEALYRARLHPARAPGSLTPAEWKRLATAVHAALEFGLEEQRGEEPRYLKEGAHNGFLIYGRAGEACARCGTTVESLSQGGRTTHFCPACQPSHPDGKTRR</sequence>
<dbReference type="Proteomes" id="UP000217289">
    <property type="component" value="Chromosome"/>
</dbReference>
<dbReference type="GO" id="GO:0140078">
    <property type="term" value="F:class I DNA-(apurinic or apyrimidinic site) endonuclease activity"/>
    <property type="evidence" value="ECO:0007669"/>
    <property type="project" value="UniProtKB-EC"/>
</dbReference>
<keyword evidence="8" id="KW-0862">Zinc</keyword>
<dbReference type="InterPro" id="IPR012319">
    <property type="entry name" value="FPG_cat"/>
</dbReference>
<dbReference type="Gene3D" id="3.20.190.10">
    <property type="entry name" value="MutM-like, N-terminal"/>
    <property type="match status" value="1"/>
</dbReference>
<dbReference type="Gene3D" id="1.10.8.50">
    <property type="match status" value="1"/>
</dbReference>
<evidence type="ECO:0000256" key="10">
    <source>
        <dbReference type="ARBA" id="ARBA00023204"/>
    </source>
</evidence>
<evidence type="ECO:0000256" key="5">
    <source>
        <dbReference type="ARBA" id="ARBA00022763"/>
    </source>
</evidence>
<feature type="domain" description="FPG-type" evidence="16">
    <location>
        <begin position="232"/>
        <end position="266"/>
    </location>
</feature>
<dbReference type="OrthoDB" id="9800855at2"/>
<evidence type="ECO:0000259" key="16">
    <source>
        <dbReference type="PROSITE" id="PS51066"/>
    </source>
</evidence>
<keyword evidence="11" id="KW-0456">Lyase</keyword>
<keyword evidence="19" id="KW-1185">Reference proteome</keyword>
<dbReference type="GO" id="GO:0008270">
    <property type="term" value="F:zinc ion binding"/>
    <property type="evidence" value="ECO:0007669"/>
    <property type="project" value="UniProtKB-KW"/>
</dbReference>
<dbReference type="GO" id="GO:0034039">
    <property type="term" value="F:8-oxo-7,8-dihydroguanine DNA N-glycosylase activity"/>
    <property type="evidence" value="ECO:0007669"/>
    <property type="project" value="TreeGrafter"/>
</dbReference>
<feature type="domain" description="Formamidopyrimidine-DNA glycosylase catalytic" evidence="17">
    <location>
        <begin position="2"/>
        <end position="112"/>
    </location>
</feature>
<dbReference type="GO" id="GO:0006284">
    <property type="term" value="P:base-excision repair"/>
    <property type="evidence" value="ECO:0007669"/>
    <property type="project" value="InterPro"/>
</dbReference>
<dbReference type="Pfam" id="PF06827">
    <property type="entry name" value="zf-FPG_IleRS"/>
    <property type="match status" value="1"/>
</dbReference>
<dbReference type="SUPFAM" id="SSF81624">
    <property type="entry name" value="N-terminal domain of MutM-like DNA repair proteins"/>
    <property type="match status" value="1"/>
</dbReference>
<keyword evidence="9" id="KW-0238">DNA-binding</keyword>
<keyword evidence="13" id="KW-0326">Glycosidase</keyword>
<evidence type="ECO:0000256" key="14">
    <source>
        <dbReference type="ARBA" id="ARBA00044632"/>
    </source>
</evidence>
<dbReference type="SUPFAM" id="SSF57716">
    <property type="entry name" value="Glucocorticoid receptor-like (DNA-binding domain)"/>
    <property type="match status" value="1"/>
</dbReference>
<organism evidence="18 19">
    <name type="scientific">Melittangium boletus DSM 14713</name>
    <dbReference type="NCBI Taxonomy" id="1294270"/>
    <lineage>
        <taxon>Bacteria</taxon>
        <taxon>Pseudomonadati</taxon>
        <taxon>Myxococcota</taxon>
        <taxon>Myxococcia</taxon>
        <taxon>Myxococcales</taxon>
        <taxon>Cystobacterineae</taxon>
        <taxon>Archangiaceae</taxon>
        <taxon>Melittangium</taxon>
    </lineage>
</organism>
<comment type="catalytic activity">
    <reaction evidence="1">
        <text>Hydrolysis of DNA containing ring-opened 7-methylguanine residues, releasing 2,6-diamino-4-hydroxy-5-(N-methyl)formamidopyrimidine.</text>
        <dbReference type="EC" id="3.2.2.23"/>
    </reaction>
</comment>
<evidence type="ECO:0000256" key="9">
    <source>
        <dbReference type="ARBA" id="ARBA00023125"/>
    </source>
</evidence>
<keyword evidence="4" id="KW-0479">Metal-binding</keyword>
<evidence type="ECO:0000256" key="3">
    <source>
        <dbReference type="ARBA" id="ARBA00009409"/>
    </source>
</evidence>
<dbReference type="InterPro" id="IPR015886">
    <property type="entry name" value="H2TH_FPG"/>
</dbReference>
<dbReference type="InterPro" id="IPR010663">
    <property type="entry name" value="Znf_FPG/IleRS"/>
</dbReference>
<evidence type="ECO:0000256" key="4">
    <source>
        <dbReference type="ARBA" id="ARBA00022723"/>
    </source>
</evidence>
<evidence type="ECO:0000259" key="17">
    <source>
        <dbReference type="PROSITE" id="PS51068"/>
    </source>
</evidence>
<evidence type="ECO:0000256" key="11">
    <source>
        <dbReference type="ARBA" id="ARBA00023239"/>
    </source>
</evidence>
<dbReference type="PANTHER" id="PTHR22993:SF9">
    <property type="entry name" value="FORMAMIDOPYRIMIDINE-DNA GLYCOSYLASE"/>
    <property type="match status" value="1"/>
</dbReference>
<dbReference type="InterPro" id="IPR000214">
    <property type="entry name" value="Znf_DNA_glyclase/AP_lyase"/>
</dbReference>
<dbReference type="GO" id="GO:0003684">
    <property type="term" value="F:damaged DNA binding"/>
    <property type="evidence" value="ECO:0007669"/>
    <property type="project" value="InterPro"/>
</dbReference>
<evidence type="ECO:0000256" key="12">
    <source>
        <dbReference type="ARBA" id="ARBA00023268"/>
    </source>
</evidence>
<reference evidence="18 19" key="1">
    <citation type="submission" date="2017-06" db="EMBL/GenBank/DDBJ databases">
        <authorList>
            <person name="Kim H.J."/>
            <person name="Triplett B.A."/>
        </authorList>
    </citation>
    <scope>NUCLEOTIDE SEQUENCE [LARGE SCALE GENOMIC DNA]</scope>
    <source>
        <strain evidence="18 19">DSM 14713</strain>
    </source>
</reference>
<dbReference type="KEGG" id="mbd:MEBOL_001629"/>
<evidence type="ECO:0000256" key="15">
    <source>
        <dbReference type="PROSITE-ProRule" id="PRU00391"/>
    </source>
</evidence>
<comment type="catalytic activity">
    <reaction evidence="14">
        <text>2'-deoxyribonucleotide-(2'-deoxyribose 5'-phosphate)-2'-deoxyribonucleotide-DNA = a 3'-end 2'-deoxyribonucleotide-(2,3-dehydro-2,3-deoxyribose 5'-phosphate)-DNA + a 5'-end 5'-phospho-2'-deoxyribonucleoside-DNA + H(+)</text>
        <dbReference type="Rhea" id="RHEA:66592"/>
        <dbReference type="Rhea" id="RHEA-COMP:13180"/>
        <dbReference type="Rhea" id="RHEA-COMP:16897"/>
        <dbReference type="Rhea" id="RHEA-COMP:17067"/>
        <dbReference type="ChEBI" id="CHEBI:15378"/>
        <dbReference type="ChEBI" id="CHEBI:136412"/>
        <dbReference type="ChEBI" id="CHEBI:157695"/>
        <dbReference type="ChEBI" id="CHEBI:167181"/>
        <dbReference type="EC" id="4.2.99.18"/>
    </reaction>
</comment>
<evidence type="ECO:0000256" key="7">
    <source>
        <dbReference type="ARBA" id="ARBA00022801"/>
    </source>
</evidence>
<dbReference type="InterPro" id="IPR010979">
    <property type="entry name" value="Ribosomal_uS13-like_H2TH"/>
</dbReference>
<dbReference type="Pfam" id="PF06831">
    <property type="entry name" value="H2TH"/>
    <property type="match status" value="1"/>
</dbReference>
<dbReference type="EMBL" id="CP022163">
    <property type="protein sequence ID" value="ATB28183.1"/>
    <property type="molecule type" value="Genomic_DNA"/>
</dbReference>
<keyword evidence="10" id="KW-0234">DNA repair</keyword>
<dbReference type="SUPFAM" id="SSF46946">
    <property type="entry name" value="S13-like H2TH domain"/>
    <property type="match status" value="1"/>
</dbReference>
<evidence type="ECO:0000256" key="6">
    <source>
        <dbReference type="ARBA" id="ARBA00022771"/>
    </source>
</evidence>
<proteinExistence type="inferred from homology"/>
<dbReference type="InterPro" id="IPR035937">
    <property type="entry name" value="FPG_N"/>
</dbReference>
<evidence type="ECO:0000256" key="1">
    <source>
        <dbReference type="ARBA" id="ARBA00001668"/>
    </source>
</evidence>
<dbReference type="SMART" id="SM01232">
    <property type="entry name" value="H2TH"/>
    <property type="match status" value="1"/>
</dbReference>
<evidence type="ECO:0000313" key="19">
    <source>
        <dbReference type="Proteomes" id="UP000217289"/>
    </source>
</evidence>
<protein>
    <submittedName>
        <fullName evidence="18">Formamidopyrimidine-DNA glycosylase</fullName>
    </submittedName>
</protein>
<dbReference type="PROSITE" id="PS01242">
    <property type="entry name" value="ZF_FPG_1"/>
    <property type="match status" value="1"/>
</dbReference>
<accession>A0A250IAD7</accession>
<evidence type="ECO:0000256" key="8">
    <source>
        <dbReference type="ARBA" id="ARBA00022833"/>
    </source>
</evidence>
<evidence type="ECO:0000256" key="13">
    <source>
        <dbReference type="ARBA" id="ARBA00023295"/>
    </source>
</evidence>
<evidence type="ECO:0000256" key="2">
    <source>
        <dbReference type="ARBA" id="ARBA00001947"/>
    </source>
</evidence>
<gene>
    <name evidence="18" type="ORF">MEBOL_001629</name>
</gene>
<dbReference type="AlphaFoldDB" id="A0A250IAD7"/>
<keyword evidence="7" id="KW-0378">Hydrolase</keyword>
<dbReference type="RefSeq" id="WP_095976886.1">
    <property type="nucleotide sequence ID" value="NZ_CP022163.1"/>
</dbReference>
<keyword evidence="12" id="KW-0511">Multifunctional enzyme</keyword>
<dbReference type="PROSITE" id="PS51068">
    <property type="entry name" value="FPG_CAT"/>
    <property type="match status" value="1"/>
</dbReference>
<dbReference type="SMART" id="SM00898">
    <property type="entry name" value="Fapy_DNA_glyco"/>
    <property type="match status" value="1"/>
</dbReference>
<dbReference type="PROSITE" id="PS51066">
    <property type="entry name" value="ZF_FPG_2"/>
    <property type="match status" value="1"/>
</dbReference>
<dbReference type="CDD" id="cd08966">
    <property type="entry name" value="EcFpg-like_N"/>
    <property type="match status" value="1"/>
</dbReference>
<comment type="similarity">
    <text evidence="3">Belongs to the FPG family.</text>
</comment>
<name>A0A250IAD7_9BACT</name>
<dbReference type="InterPro" id="IPR015887">
    <property type="entry name" value="DNA_glyclase_Znf_dom_DNA_BS"/>
</dbReference>
<keyword evidence="6 15" id="KW-0863">Zinc-finger</keyword>
<dbReference type="PANTHER" id="PTHR22993">
    <property type="entry name" value="FORMAMIDOPYRIMIDINE-DNA GLYCOSYLASE"/>
    <property type="match status" value="1"/>
</dbReference>
<dbReference type="Pfam" id="PF01149">
    <property type="entry name" value="Fapy_DNA_glyco"/>
    <property type="match status" value="1"/>
</dbReference>
<comment type="cofactor">
    <cofactor evidence="2">
        <name>Zn(2+)</name>
        <dbReference type="ChEBI" id="CHEBI:29105"/>
    </cofactor>
</comment>
<evidence type="ECO:0000313" key="18">
    <source>
        <dbReference type="EMBL" id="ATB28183.1"/>
    </source>
</evidence>